<evidence type="ECO:0008006" key="3">
    <source>
        <dbReference type="Google" id="ProtNLM"/>
    </source>
</evidence>
<organism evidence="1 2">
    <name type="scientific">Sphingobium naphthae</name>
    <dbReference type="NCBI Taxonomy" id="1886786"/>
    <lineage>
        <taxon>Bacteria</taxon>
        <taxon>Pseudomonadati</taxon>
        <taxon>Pseudomonadota</taxon>
        <taxon>Alphaproteobacteria</taxon>
        <taxon>Sphingomonadales</taxon>
        <taxon>Sphingomonadaceae</taxon>
        <taxon>Sphingobium</taxon>
    </lineage>
</organism>
<name>A0ABU3ZWL2_9SPHN</name>
<reference evidence="2" key="1">
    <citation type="journal article" date="2022" name="J Environ Chem Eng">
        <title>Biodegradation of petroleum oil using a constructed nonpathogenic and heavy metal-tolerant bacterial consortium isolated from marine sponges.</title>
        <authorList>
            <person name="Dechsakulwatana C."/>
            <person name="Rungsihiranrut A."/>
            <person name="Muangchinda C."/>
            <person name="Ningthoujam R."/>
            <person name="Klankeo P."/>
            <person name="Pinyakong O."/>
        </authorList>
    </citation>
    <scope>NUCLEOTIDE SEQUENCE [LARGE SCALE GENOMIC DNA]</scope>
    <source>
        <strain evidence="2">MO2-4</strain>
    </source>
</reference>
<dbReference type="EMBL" id="JAPTHD010000003">
    <property type="protein sequence ID" value="MDV5823911.1"/>
    <property type="molecule type" value="Genomic_DNA"/>
</dbReference>
<proteinExistence type="predicted"/>
<protein>
    <recommendedName>
        <fullName evidence="3">HEAT repeat domain-containing protein</fullName>
    </recommendedName>
</protein>
<evidence type="ECO:0000313" key="1">
    <source>
        <dbReference type="EMBL" id="MDV5823911.1"/>
    </source>
</evidence>
<evidence type="ECO:0000313" key="2">
    <source>
        <dbReference type="Proteomes" id="UP001185984"/>
    </source>
</evidence>
<accession>A0ABU3ZWL2</accession>
<dbReference type="Proteomes" id="UP001185984">
    <property type="component" value="Unassembled WGS sequence"/>
</dbReference>
<gene>
    <name evidence="1" type="ORF">O0R41_09915</name>
</gene>
<comment type="caution">
    <text evidence="1">The sequence shown here is derived from an EMBL/GenBank/DDBJ whole genome shotgun (WGS) entry which is preliminary data.</text>
</comment>
<dbReference type="RefSeq" id="WP_317516766.1">
    <property type="nucleotide sequence ID" value="NZ_JAPTHD010000003.1"/>
</dbReference>
<keyword evidence="2" id="KW-1185">Reference proteome</keyword>
<sequence>MTLAALAVAVDAAADAPLDGALDHIRPFLADIGWFQAWMTQQARCMRADPLHLPPVRASRHGAVRHLVFARTERIWVTATIIDPPARAAERLHFSGRYALCRPLNRAVEGELFGIEGDRAVRRGPIHAPVGSVLELDERREALRLTPGAGPLMMLRAQVAPPGPVLSRLIDVASGQVRALAQADEGHARTLMLLSLLRLQGRTDAAACFDAALDAPLPAQRWAVMREYLALDTAAALAPLADMARADPDAQVRALARQTMARLEPEPCPA</sequence>